<sequence>MRFLIRDRGSYLSESFDTVFQAIGVGGIPTLPQVPRMNAIAERWIRTCRREATGRIVITGQKHLRHPQGTRTLSTWGQRSPSGLISADPQYRSILEGFAESVSSADFQAGELVLSGDECR</sequence>
<reference evidence="1 2" key="1">
    <citation type="journal article" date="2019" name="Int. J. Syst. Evol. Microbiol.">
        <title>The Global Catalogue of Microorganisms (GCM) 10K type strain sequencing project: providing services to taxonomists for standard genome sequencing and annotation.</title>
        <authorList>
            <consortium name="The Broad Institute Genomics Platform"/>
            <consortium name="The Broad Institute Genome Sequencing Center for Infectious Disease"/>
            <person name="Wu L."/>
            <person name="Ma J."/>
        </authorList>
    </citation>
    <scope>NUCLEOTIDE SEQUENCE [LARGE SCALE GENOMIC DNA]</scope>
    <source>
        <strain evidence="1 2">JCM 11444</strain>
    </source>
</reference>
<evidence type="ECO:0000313" key="2">
    <source>
        <dbReference type="Proteomes" id="UP001500418"/>
    </source>
</evidence>
<comment type="caution">
    <text evidence="1">The sequence shown here is derived from an EMBL/GenBank/DDBJ whole genome shotgun (WGS) entry which is preliminary data.</text>
</comment>
<dbReference type="Proteomes" id="UP001500418">
    <property type="component" value="Unassembled WGS sequence"/>
</dbReference>
<accession>A0ABN1QH56</accession>
<protein>
    <recommendedName>
        <fullName evidence="3">Integrase catalytic domain-containing protein</fullName>
    </recommendedName>
</protein>
<organism evidence="1 2">
    <name type="scientific">Streptomyces rhizosphaericus</name>
    <dbReference type="NCBI Taxonomy" id="114699"/>
    <lineage>
        <taxon>Bacteria</taxon>
        <taxon>Bacillati</taxon>
        <taxon>Actinomycetota</taxon>
        <taxon>Actinomycetes</taxon>
        <taxon>Kitasatosporales</taxon>
        <taxon>Streptomycetaceae</taxon>
        <taxon>Streptomyces</taxon>
        <taxon>Streptomyces violaceusniger group</taxon>
    </lineage>
</organism>
<gene>
    <name evidence="1" type="ORF">GCM10009575_059080</name>
</gene>
<evidence type="ECO:0008006" key="3">
    <source>
        <dbReference type="Google" id="ProtNLM"/>
    </source>
</evidence>
<dbReference type="EMBL" id="BAAAID010000043">
    <property type="protein sequence ID" value="GAA0942626.1"/>
    <property type="molecule type" value="Genomic_DNA"/>
</dbReference>
<evidence type="ECO:0000313" key="1">
    <source>
        <dbReference type="EMBL" id="GAA0942626.1"/>
    </source>
</evidence>
<proteinExistence type="predicted"/>
<name>A0ABN1QH56_9ACTN</name>
<keyword evidence="2" id="KW-1185">Reference proteome</keyword>